<evidence type="ECO:0000313" key="3">
    <source>
        <dbReference type="Proteomes" id="UP001153269"/>
    </source>
</evidence>
<dbReference type="EMBL" id="CADEAL010002223">
    <property type="protein sequence ID" value="CAB1438927.1"/>
    <property type="molecule type" value="Genomic_DNA"/>
</dbReference>
<dbReference type="AlphaFoldDB" id="A0A9N7UTH0"/>
<accession>A0A9N7UTH0</accession>
<dbReference type="Proteomes" id="UP001153269">
    <property type="component" value="Unassembled WGS sequence"/>
</dbReference>
<evidence type="ECO:0000313" key="2">
    <source>
        <dbReference type="EMBL" id="CAB1438927.1"/>
    </source>
</evidence>
<organism evidence="2 3">
    <name type="scientific">Pleuronectes platessa</name>
    <name type="common">European plaice</name>
    <dbReference type="NCBI Taxonomy" id="8262"/>
    <lineage>
        <taxon>Eukaryota</taxon>
        <taxon>Metazoa</taxon>
        <taxon>Chordata</taxon>
        <taxon>Craniata</taxon>
        <taxon>Vertebrata</taxon>
        <taxon>Euteleostomi</taxon>
        <taxon>Actinopterygii</taxon>
        <taxon>Neopterygii</taxon>
        <taxon>Teleostei</taxon>
        <taxon>Neoteleostei</taxon>
        <taxon>Acanthomorphata</taxon>
        <taxon>Carangaria</taxon>
        <taxon>Pleuronectiformes</taxon>
        <taxon>Pleuronectoidei</taxon>
        <taxon>Pleuronectidae</taxon>
        <taxon>Pleuronectes</taxon>
    </lineage>
</organism>
<comment type="caution">
    <text evidence="2">The sequence shown here is derived from an EMBL/GenBank/DDBJ whole genome shotgun (WGS) entry which is preliminary data.</text>
</comment>
<sequence>MEREREIEKESILTYQIIHPALTRRGPGSPLLSPKRPHGVTVAAPLCALNPPPTPPHRKQGYCPRDVTSETPTPARSLALAPSRPQPIAMTTEKRIEYNSAALPLHPAVRLTSSVLRGANKEE</sequence>
<name>A0A9N7UTH0_PLEPL</name>
<keyword evidence="3" id="KW-1185">Reference proteome</keyword>
<evidence type="ECO:0000256" key="1">
    <source>
        <dbReference type="SAM" id="MobiDB-lite"/>
    </source>
</evidence>
<proteinExistence type="predicted"/>
<feature type="region of interest" description="Disordered" evidence="1">
    <location>
        <begin position="48"/>
        <end position="87"/>
    </location>
</feature>
<gene>
    <name evidence="2" type="ORF">PLEPLA_LOCUS26787</name>
</gene>
<reference evidence="2" key="1">
    <citation type="submission" date="2020-03" db="EMBL/GenBank/DDBJ databases">
        <authorList>
            <person name="Weist P."/>
        </authorList>
    </citation>
    <scope>NUCLEOTIDE SEQUENCE</scope>
</reference>
<protein>
    <submittedName>
        <fullName evidence="2">Uncharacterized protein</fullName>
    </submittedName>
</protein>